<dbReference type="Gene3D" id="1.10.287.1490">
    <property type="match status" value="1"/>
</dbReference>
<evidence type="ECO:0000259" key="3">
    <source>
        <dbReference type="Pfam" id="PF12539"/>
    </source>
</evidence>
<dbReference type="CDD" id="cd23787">
    <property type="entry name" value="RWD_CSM1"/>
    <property type="match status" value="1"/>
</dbReference>
<dbReference type="Proteomes" id="UP001498421">
    <property type="component" value="Unassembled WGS sequence"/>
</dbReference>
<dbReference type="InterPro" id="IPR020981">
    <property type="entry name" value="Csm1/Pcs1_C"/>
</dbReference>
<dbReference type="InterPro" id="IPR040349">
    <property type="entry name" value="Csm1/Pcs1"/>
</dbReference>
<protein>
    <recommendedName>
        <fullName evidence="3">Monopolin complex subunit Csm1/Pcs1 C-terminal domain-containing protein</fullName>
    </recommendedName>
</protein>
<dbReference type="EMBL" id="JAZAVK010000096">
    <property type="protein sequence ID" value="KAK7423785.1"/>
    <property type="molecule type" value="Genomic_DNA"/>
</dbReference>
<evidence type="ECO:0000256" key="1">
    <source>
        <dbReference type="SAM" id="Coils"/>
    </source>
</evidence>
<feature type="compositionally biased region" description="Low complexity" evidence="2">
    <location>
        <begin position="141"/>
        <end position="152"/>
    </location>
</feature>
<evidence type="ECO:0000313" key="5">
    <source>
        <dbReference type="Proteomes" id="UP001498421"/>
    </source>
</evidence>
<accession>A0ABR1HSD3</accession>
<gene>
    <name evidence="4" type="ORF">QQZ08_008940</name>
</gene>
<keyword evidence="1" id="KW-0175">Coiled coil</keyword>
<dbReference type="PANTHER" id="PTHR28006:SF1">
    <property type="entry name" value="MONOPOLIN COMPLEX SUBUNIT CSM1"/>
    <property type="match status" value="1"/>
</dbReference>
<dbReference type="Pfam" id="PF12539">
    <property type="entry name" value="Csm1"/>
    <property type="match status" value="1"/>
</dbReference>
<dbReference type="PANTHER" id="PTHR28006">
    <property type="entry name" value="MONOPOLIN COMPLEX SUBUNIT CSM1"/>
    <property type="match status" value="1"/>
</dbReference>
<reference evidence="4 5" key="1">
    <citation type="journal article" date="2025" name="Microbiol. Resour. Announc.">
        <title>Draft genome sequences for Neonectria magnoliae and Neonectria punicea, canker pathogens of Liriodendron tulipifera and Acer saccharum in West Virginia.</title>
        <authorList>
            <person name="Petronek H.M."/>
            <person name="Kasson M.T."/>
            <person name="Metheny A.M."/>
            <person name="Stauder C.M."/>
            <person name="Lovett B."/>
            <person name="Lynch S.C."/>
            <person name="Garnas J.R."/>
            <person name="Kasson L.R."/>
            <person name="Stajich J.E."/>
        </authorList>
    </citation>
    <scope>NUCLEOTIDE SEQUENCE [LARGE SCALE GENOMIC DNA]</scope>
    <source>
        <strain evidence="4 5">NRRL 64651</strain>
    </source>
</reference>
<evidence type="ECO:0000256" key="2">
    <source>
        <dbReference type="SAM" id="MobiDB-lite"/>
    </source>
</evidence>
<feature type="compositionally biased region" description="Acidic residues" evidence="2">
    <location>
        <begin position="18"/>
        <end position="27"/>
    </location>
</feature>
<feature type="compositionally biased region" description="Low complexity" evidence="2">
    <location>
        <begin position="164"/>
        <end position="181"/>
    </location>
</feature>
<organism evidence="4 5">
    <name type="scientific">Neonectria magnoliae</name>
    <dbReference type="NCBI Taxonomy" id="2732573"/>
    <lineage>
        <taxon>Eukaryota</taxon>
        <taxon>Fungi</taxon>
        <taxon>Dikarya</taxon>
        <taxon>Ascomycota</taxon>
        <taxon>Pezizomycotina</taxon>
        <taxon>Sordariomycetes</taxon>
        <taxon>Hypocreomycetidae</taxon>
        <taxon>Hypocreales</taxon>
        <taxon>Nectriaceae</taxon>
        <taxon>Neonectria</taxon>
    </lineage>
</organism>
<feature type="coiled-coil region" evidence="1">
    <location>
        <begin position="222"/>
        <end position="320"/>
    </location>
</feature>
<feature type="compositionally biased region" description="Basic and acidic residues" evidence="2">
    <location>
        <begin position="79"/>
        <end position="102"/>
    </location>
</feature>
<sequence length="476" mass="52466">MPRAKATAPLAGLVGSDTEPDLDDFDVSEIQAARNQRHPMSVTKRPRGRPPSASKVAKTAPRPIGRPRGRPAATTTKTEPSEVRADKSNTSRSARQPDKLTQDDTVNLEDIAEEEAAVPSTLPKQTRGRPKGTRSAVRGNVVSQPSGSVPPSATRPPGRRRMRQAATPPEEIPETQQEQQEGMMNIDTSAQGQLDVEPTPNTDPLDDVAGYDVSDVSLRRRLGDLTKKYDNLEMRHRDLREVGIKEAERNFDRLRKQAEERTSAANKLIAELRQELAAQTTLEKEVDSLRKELDASETKVESLESAVEMLNDSLSKAQSETKTISTKLAAFRAGEANARVPESALKAGPTGSRTAQAEAAHAASQAALAKEDLYGDLTGLILRSVRQDETEDVFDCIQTGRNGTLHFKLAVENAEQADSYEDVEFTYRPQLNPDRDGELMDMLPSYLVEEITFPRPQASKFYARVIKALTERVEYE</sequence>
<feature type="region of interest" description="Disordered" evidence="2">
    <location>
        <begin position="1"/>
        <end position="182"/>
    </location>
</feature>
<keyword evidence="5" id="KW-1185">Reference proteome</keyword>
<name>A0ABR1HSD3_9HYPO</name>
<comment type="caution">
    <text evidence="4">The sequence shown here is derived from an EMBL/GenBank/DDBJ whole genome shotgun (WGS) entry which is preliminary data.</text>
</comment>
<dbReference type="InterPro" id="IPR038608">
    <property type="entry name" value="Csm1/Pcs1_C_sf"/>
</dbReference>
<feature type="compositionally biased region" description="Acidic residues" evidence="2">
    <location>
        <begin position="106"/>
        <end position="116"/>
    </location>
</feature>
<dbReference type="Gene3D" id="3.90.1150.80">
    <property type="match status" value="1"/>
</dbReference>
<feature type="domain" description="Monopolin complex subunit Csm1/Pcs1 C-terminal" evidence="3">
    <location>
        <begin position="370"/>
        <end position="455"/>
    </location>
</feature>
<proteinExistence type="predicted"/>
<evidence type="ECO:0000313" key="4">
    <source>
        <dbReference type="EMBL" id="KAK7423785.1"/>
    </source>
</evidence>